<evidence type="ECO:0000256" key="5">
    <source>
        <dbReference type="SAM" id="Phobius"/>
    </source>
</evidence>
<dbReference type="Proteomes" id="UP000317238">
    <property type="component" value="Unassembled WGS sequence"/>
</dbReference>
<protein>
    <submittedName>
        <fullName evidence="7">Serine/threonine-protein kinase PknA</fullName>
        <ecNumber evidence="7">2.7.11.1</ecNumber>
    </submittedName>
</protein>
<keyword evidence="2" id="KW-0547">Nucleotide-binding</keyword>
<evidence type="ECO:0000313" key="7">
    <source>
        <dbReference type="EMBL" id="TWT72486.1"/>
    </source>
</evidence>
<feature type="domain" description="Protein kinase" evidence="6">
    <location>
        <begin position="21"/>
        <end position="279"/>
    </location>
</feature>
<dbReference type="PANTHER" id="PTHR43289">
    <property type="entry name" value="MITOGEN-ACTIVATED PROTEIN KINASE KINASE KINASE 20-RELATED"/>
    <property type="match status" value="1"/>
</dbReference>
<dbReference type="Gene3D" id="1.10.510.10">
    <property type="entry name" value="Transferase(Phosphotransferase) domain 1"/>
    <property type="match status" value="1"/>
</dbReference>
<dbReference type="InterPro" id="IPR000719">
    <property type="entry name" value="Prot_kinase_dom"/>
</dbReference>
<evidence type="ECO:0000256" key="1">
    <source>
        <dbReference type="ARBA" id="ARBA00022679"/>
    </source>
</evidence>
<evidence type="ECO:0000256" key="3">
    <source>
        <dbReference type="ARBA" id="ARBA00022777"/>
    </source>
</evidence>
<keyword evidence="4" id="KW-0067">ATP-binding</keyword>
<keyword evidence="5" id="KW-1133">Transmembrane helix</keyword>
<gene>
    <name evidence="7" type="primary">pknA</name>
    <name evidence="7" type="ORF">Pan14r_48060</name>
</gene>
<dbReference type="RefSeq" id="WP_197203982.1">
    <property type="nucleotide sequence ID" value="NZ_SJPL01000001.1"/>
</dbReference>
<keyword evidence="5" id="KW-0812">Transmembrane</keyword>
<dbReference type="EC" id="2.7.11.1" evidence="7"/>
<dbReference type="AlphaFoldDB" id="A0A5C5Y9W8"/>
<feature type="transmembrane region" description="Helical" evidence="5">
    <location>
        <begin position="337"/>
        <end position="356"/>
    </location>
</feature>
<evidence type="ECO:0000313" key="8">
    <source>
        <dbReference type="Proteomes" id="UP000317238"/>
    </source>
</evidence>
<accession>A0A5C5Y9W8</accession>
<keyword evidence="1 7" id="KW-0808">Transferase</keyword>
<dbReference type="Pfam" id="PF00069">
    <property type="entry name" value="Pkinase"/>
    <property type="match status" value="1"/>
</dbReference>
<dbReference type="GO" id="GO:0005524">
    <property type="term" value="F:ATP binding"/>
    <property type="evidence" value="ECO:0007669"/>
    <property type="project" value="UniProtKB-KW"/>
</dbReference>
<keyword evidence="3 7" id="KW-0418">Kinase</keyword>
<evidence type="ECO:0000256" key="4">
    <source>
        <dbReference type="ARBA" id="ARBA00022840"/>
    </source>
</evidence>
<dbReference type="GO" id="GO:0004674">
    <property type="term" value="F:protein serine/threonine kinase activity"/>
    <property type="evidence" value="ECO:0007669"/>
    <property type="project" value="UniProtKB-EC"/>
</dbReference>
<proteinExistence type="predicted"/>
<reference evidence="7 8" key="1">
    <citation type="submission" date="2019-02" db="EMBL/GenBank/DDBJ databases">
        <title>Deep-cultivation of Planctomycetes and their phenomic and genomic characterization uncovers novel biology.</title>
        <authorList>
            <person name="Wiegand S."/>
            <person name="Jogler M."/>
            <person name="Boedeker C."/>
            <person name="Pinto D."/>
            <person name="Vollmers J."/>
            <person name="Rivas-Marin E."/>
            <person name="Kohn T."/>
            <person name="Peeters S.H."/>
            <person name="Heuer A."/>
            <person name="Rast P."/>
            <person name="Oberbeckmann S."/>
            <person name="Bunk B."/>
            <person name="Jeske O."/>
            <person name="Meyerdierks A."/>
            <person name="Storesund J.E."/>
            <person name="Kallscheuer N."/>
            <person name="Luecker S."/>
            <person name="Lage O.M."/>
            <person name="Pohl T."/>
            <person name="Merkel B.J."/>
            <person name="Hornburger P."/>
            <person name="Mueller R.-W."/>
            <person name="Bruemmer F."/>
            <person name="Labrenz M."/>
            <person name="Spormann A.M."/>
            <person name="Op Den Camp H."/>
            <person name="Overmann J."/>
            <person name="Amann R."/>
            <person name="Jetten M.S.M."/>
            <person name="Mascher T."/>
            <person name="Medema M.H."/>
            <person name="Devos D.P."/>
            <person name="Kaster A.-K."/>
            <person name="Ovreas L."/>
            <person name="Rohde M."/>
            <person name="Galperin M.Y."/>
            <person name="Jogler C."/>
        </authorList>
    </citation>
    <scope>NUCLEOTIDE SEQUENCE [LARGE SCALE GENOMIC DNA]</scope>
    <source>
        <strain evidence="7 8">Pan14r</strain>
    </source>
</reference>
<dbReference type="CDD" id="cd14014">
    <property type="entry name" value="STKc_PknB_like"/>
    <property type="match status" value="1"/>
</dbReference>
<dbReference type="SUPFAM" id="SSF56112">
    <property type="entry name" value="Protein kinase-like (PK-like)"/>
    <property type="match status" value="1"/>
</dbReference>
<evidence type="ECO:0000256" key="2">
    <source>
        <dbReference type="ARBA" id="ARBA00022741"/>
    </source>
</evidence>
<name>A0A5C5Y9W8_9PLAN</name>
<dbReference type="PANTHER" id="PTHR43289:SF34">
    <property type="entry name" value="SERINE_THREONINE-PROTEIN KINASE YBDM-RELATED"/>
    <property type="match status" value="1"/>
</dbReference>
<organism evidence="7 8">
    <name type="scientific">Crateriforma conspicua</name>
    <dbReference type="NCBI Taxonomy" id="2527996"/>
    <lineage>
        <taxon>Bacteria</taxon>
        <taxon>Pseudomonadati</taxon>
        <taxon>Planctomycetota</taxon>
        <taxon>Planctomycetia</taxon>
        <taxon>Planctomycetales</taxon>
        <taxon>Planctomycetaceae</taxon>
        <taxon>Crateriforma</taxon>
    </lineage>
</organism>
<keyword evidence="8" id="KW-1185">Reference proteome</keyword>
<dbReference type="InterPro" id="IPR011009">
    <property type="entry name" value="Kinase-like_dom_sf"/>
</dbReference>
<evidence type="ECO:0000259" key="6">
    <source>
        <dbReference type="PROSITE" id="PS50011"/>
    </source>
</evidence>
<dbReference type="EMBL" id="SJPL01000001">
    <property type="protein sequence ID" value="TWT72486.1"/>
    <property type="molecule type" value="Genomic_DNA"/>
</dbReference>
<dbReference type="PROSITE" id="PS50011">
    <property type="entry name" value="PROTEIN_KINASE_DOM"/>
    <property type="match status" value="1"/>
</dbReference>
<comment type="caution">
    <text evidence="7">The sequence shown here is derived from an EMBL/GenBank/DDBJ whole genome shotgun (WGS) entry which is preliminary data.</text>
</comment>
<keyword evidence="5" id="KW-0472">Membrane</keyword>
<sequence length="552" mass="60989">MPTVSHLPINHMARSRLGPLAIETKLGDHPSRSSVWRAIHLKQKAAVAVKVFNVPFGGTPETRAEFKSEWDQLKTIRYPGIAKCYGGGFEQADAYLAYELIEGETLDSMLIRRDRLPWETVLDLAEGIVDALEYLHERQMYHGRLQPDKVIVAGLSPILVDMRLARGDGPFQTGRPLETHELAYRAPEAVDDDAATGVKSDLFALGVIMYRCLTGRLPYDADTPAEMRDAVRHAAPTSPATVVMDLPVWMDKLVGQLIHPESASRPAGAAAVKLGLAEVRKRSMSRAGVAEQVSSGFSPVQIGDQSQRDEARVLLGQQIVDLDDDQPVDDASWYDQWWALLLGLAAIIGLLAYFMWPLGEDQMRQRAEDLLAEGTRGAKIQAKISYLQPMLNKFPNGEHATWAADQIEQVEMVEAEHFLSVKMKRNLPLRGEGERLYAEALQYQRFGDDASALAKYRSIVTLLADQDQYRAFVNLARRQIAQIESTGQTGGEAAGIIIAKMKEADSAYRSGNVIAARKIWYSIIDLYADNAAVAPLVQQAQDRIEAVASGAN</sequence>